<reference evidence="3 4" key="1">
    <citation type="submission" date="2016-11" db="EMBL/GenBank/DDBJ databases">
        <title>The macronuclear genome of Stentor coeruleus: a giant cell with tiny introns.</title>
        <authorList>
            <person name="Slabodnick M."/>
            <person name="Ruby J.G."/>
            <person name="Reiff S.B."/>
            <person name="Swart E.C."/>
            <person name="Gosai S."/>
            <person name="Prabakaran S."/>
            <person name="Witkowska E."/>
            <person name="Larue G.E."/>
            <person name="Fisher S."/>
            <person name="Freeman R.M."/>
            <person name="Gunawardena J."/>
            <person name="Chu W."/>
            <person name="Stover N.A."/>
            <person name="Gregory B.D."/>
            <person name="Nowacki M."/>
            <person name="Derisi J."/>
            <person name="Roy S.W."/>
            <person name="Marshall W.F."/>
            <person name="Sood P."/>
        </authorList>
    </citation>
    <scope>NUCLEOTIDE SEQUENCE [LARGE SCALE GENOMIC DNA]</scope>
    <source>
        <strain evidence="3">WM001</strain>
    </source>
</reference>
<accession>A0A1R2B4C2</accession>
<proteinExistence type="predicted"/>
<evidence type="ECO:0000313" key="4">
    <source>
        <dbReference type="Proteomes" id="UP000187209"/>
    </source>
</evidence>
<protein>
    <recommendedName>
        <fullName evidence="5">EF-hand domain-containing protein</fullName>
    </recommendedName>
</protein>
<feature type="compositionally biased region" description="Basic and acidic residues" evidence="2">
    <location>
        <begin position="232"/>
        <end position="245"/>
    </location>
</feature>
<name>A0A1R2B4C2_9CILI</name>
<evidence type="ECO:0000256" key="2">
    <source>
        <dbReference type="SAM" id="MobiDB-lite"/>
    </source>
</evidence>
<evidence type="ECO:0000313" key="3">
    <source>
        <dbReference type="EMBL" id="OMJ71638.1"/>
    </source>
</evidence>
<comment type="caution">
    <text evidence="3">The sequence shown here is derived from an EMBL/GenBank/DDBJ whole genome shotgun (WGS) entry which is preliminary data.</text>
</comment>
<evidence type="ECO:0000256" key="1">
    <source>
        <dbReference type="SAM" id="Coils"/>
    </source>
</evidence>
<organism evidence="3 4">
    <name type="scientific">Stentor coeruleus</name>
    <dbReference type="NCBI Taxonomy" id="5963"/>
    <lineage>
        <taxon>Eukaryota</taxon>
        <taxon>Sar</taxon>
        <taxon>Alveolata</taxon>
        <taxon>Ciliophora</taxon>
        <taxon>Postciliodesmatophora</taxon>
        <taxon>Heterotrichea</taxon>
        <taxon>Heterotrichida</taxon>
        <taxon>Stentoridae</taxon>
        <taxon>Stentor</taxon>
    </lineage>
</organism>
<keyword evidence="1" id="KW-0175">Coiled coil</keyword>
<dbReference type="OrthoDB" id="313506at2759"/>
<dbReference type="AlphaFoldDB" id="A0A1R2B4C2"/>
<dbReference type="EMBL" id="MPUH01000971">
    <property type="protein sequence ID" value="OMJ71638.1"/>
    <property type="molecule type" value="Genomic_DNA"/>
</dbReference>
<evidence type="ECO:0008006" key="5">
    <source>
        <dbReference type="Google" id="ProtNLM"/>
    </source>
</evidence>
<dbReference type="PANTHER" id="PTHR35381:SF1">
    <property type="entry name" value="EF-HAND DOMAIN-CONTAINING PROTEIN"/>
    <property type="match status" value="1"/>
</dbReference>
<gene>
    <name evidence="3" type="ORF">SteCoe_30105</name>
</gene>
<feature type="coiled-coil region" evidence="1">
    <location>
        <begin position="253"/>
        <end position="284"/>
    </location>
</feature>
<dbReference type="PANTHER" id="PTHR35381">
    <property type="entry name" value="EF-HAND DOMAIN-CONTAINING PROTEIN"/>
    <property type="match status" value="1"/>
</dbReference>
<feature type="region of interest" description="Disordered" evidence="2">
    <location>
        <begin position="223"/>
        <end position="245"/>
    </location>
</feature>
<dbReference type="Proteomes" id="UP000187209">
    <property type="component" value="Unassembled WGS sequence"/>
</dbReference>
<sequence length="488" mass="57184">MEAESNPRILVITIDISDQLKGNIIVHEKDSPNKLSKDFLQKYNLDTTMKKPLIQIIKAHQVKYQQQKKSLLSKILSQGNFDIKTSSNILTDPHKGTLQSSSLLKNSYTSTKLNYGQLLYEKGQKMKENKRAISETRIQEHEKNSKKDLTFHPKICRNSIEIIKNSERKSLKNYENIVKLHTAKEEKEMKECYFIPQISERSSRMSEGKNIFDSLYKDACQRRGSQDSLRSTSKDQEKNDEFRRRSEGVEEFVERLMNSKKKTEEELEKMRKEKEIDIDKETGQKLFIPKTGRKPNSVRRERQVWDELYSSRNVTKEKIKEKKLQENEKYYTQPSDSSCKLFEKFKFNKFESLFNTLDSDKDGKISAERINLHGIDTKVIIIIAPILEELEIDRVVMKFEDFLTRIDVLYAKITPQDKMILVKNNTQVLQENYSFVPKINKKSKILAANNTHLGNNVFERTSAAREIHDLKMKKARELQELGKFNNFC</sequence>
<keyword evidence="4" id="KW-1185">Reference proteome</keyword>